<evidence type="ECO:0000313" key="6">
    <source>
        <dbReference type="Proteomes" id="UP000265882"/>
    </source>
</evidence>
<evidence type="ECO:0000256" key="3">
    <source>
        <dbReference type="ARBA" id="ARBA00022679"/>
    </source>
</evidence>
<keyword evidence="3 5" id="KW-0808">Transferase</keyword>
<dbReference type="SUPFAM" id="SSF53448">
    <property type="entry name" value="Nucleotide-diphospho-sugar transferases"/>
    <property type="match status" value="1"/>
</dbReference>
<evidence type="ECO:0000259" key="4">
    <source>
        <dbReference type="Pfam" id="PF00535"/>
    </source>
</evidence>
<dbReference type="Pfam" id="PF00535">
    <property type="entry name" value="Glycos_transf_2"/>
    <property type="match status" value="1"/>
</dbReference>
<dbReference type="Gene3D" id="3.90.550.10">
    <property type="entry name" value="Spore Coat Polysaccharide Biosynthesis Protein SpsA, Chain A"/>
    <property type="match status" value="1"/>
</dbReference>
<keyword evidence="2" id="KW-0328">Glycosyltransferase</keyword>
<organism evidence="5 6">
    <name type="scientific">Abyssobacteria bacterium (strain SURF_5)</name>
    <dbReference type="NCBI Taxonomy" id="2093360"/>
    <lineage>
        <taxon>Bacteria</taxon>
        <taxon>Pseudomonadati</taxon>
        <taxon>Candidatus Hydrogenedentota</taxon>
        <taxon>Candidatus Abyssobacteria</taxon>
    </lineage>
</organism>
<comment type="caution">
    <text evidence="5">The sequence shown here is derived from an EMBL/GenBank/DDBJ whole genome shotgun (WGS) entry which is preliminary data.</text>
</comment>
<dbReference type="GO" id="GO:0016757">
    <property type="term" value="F:glycosyltransferase activity"/>
    <property type="evidence" value="ECO:0007669"/>
    <property type="project" value="UniProtKB-KW"/>
</dbReference>
<evidence type="ECO:0000256" key="1">
    <source>
        <dbReference type="ARBA" id="ARBA00006739"/>
    </source>
</evidence>
<dbReference type="CDD" id="cd04186">
    <property type="entry name" value="GT_2_like_c"/>
    <property type="match status" value="1"/>
</dbReference>
<dbReference type="PANTHER" id="PTHR43179:SF12">
    <property type="entry name" value="GALACTOFURANOSYLTRANSFERASE GLFT2"/>
    <property type="match status" value="1"/>
</dbReference>
<comment type="similarity">
    <text evidence="1">Belongs to the glycosyltransferase 2 family.</text>
</comment>
<evidence type="ECO:0000256" key="2">
    <source>
        <dbReference type="ARBA" id="ARBA00022676"/>
    </source>
</evidence>
<proteinExistence type="inferred from homology"/>
<name>A0A3A4NYN3_ABYX5</name>
<protein>
    <submittedName>
        <fullName evidence="5">Glycosyltransferase family 2 protein</fullName>
    </submittedName>
</protein>
<dbReference type="EMBL" id="QZKU01000041">
    <property type="protein sequence ID" value="RJP24072.1"/>
    <property type="molecule type" value="Genomic_DNA"/>
</dbReference>
<reference evidence="5 6" key="1">
    <citation type="journal article" date="2017" name="ISME J.">
        <title>Energy and carbon metabolisms in a deep terrestrial subsurface fluid microbial community.</title>
        <authorList>
            <person name="Momper L."/>
            <person name="Jungbluth S.P."/>
            <person name="Lee M.D."/>
            <person name="Amend J.P."/>
        </authorList>
    </citation>
    <scope>NUCLEOTIDE SEQUENCE [LARGE SCALE GENOMIC DNA]</scope>
    <source>
        <strain evidence="5">SURF_5</strain>
    </source>
</reference>
<dbReference type="InterPro" id="IPR001173">
    <property type="entry name" value="Glyco_trans_2-like"/>
</dbReference>
<dbReference type="InterPro" id="IPR029044">
    <property type="entry name" value="Nucleotide-diphossugar_trans"/>
</dbReference>
<feature type="domain" description="Glycosyltransferase 2-like" evidence="4">
    <location>
        <begin position="9"/>
        <end position="180"/>
    </location>
</feature>
<dbReference type="PANTHER" id="PTHR43179">
    <property type="entry name" value="RHAMNOSYLTRANSFERASE WBBL"/>
    <property type="match status" value="1"/>
</dbReference>
<dbReference type="Proteomes" id="UP000265882">
    <property type="component" value="Unassembled WGS sequence"/>
</dbReference>
<gene>
    <name evidence="5" type="ORF">C4520_05105</name>
</gene>
<dbReference type="AlphaFoldDB" id="A0A3A4NYN3"/>
<sequence>MTSANGIVSVIIPNYNGEKYLADCLGSLAKQSFSQVEIIVVDNASTDRSTEIIRQRFPSVRLVPLSANRGFAAAVNRGIKTANGNYIILLNNDTQADVNFVRALHAALERDPQAAMAAPKMLFLKNPERVNSAGLGYSITGTNHDIGFGRLDGPDFRTPAWIFGPCGGAGIYRREIFDEVGEFDEDLFMYYEDVDFCFRAQLSGFKCIFVPDAIVYHAEGGSSASLPKPKNFYFARNSLWVIIKNFPVKTLFAYLPAILWEMLKRAFSPLLKGDPSAVIGYCSAIKSLRKYLEKRREVQRLVRAPIHDIEQLLKKNRSVCKEINIHGRPCEERL</sequence>
<evidence type="ECO:0000313" key="5">
    <source>
        <dbReference type="EMBL" id="RJP24072.1"/>
    </source>
</evidence>
<accession>A0A3A4NYN3</accession>